<sequence>METENKFKNENIREASFELGRPQGAAPSKDIAKEAEDVSSNDKTAPTTTTTTENNDEEFEHEYISGLTLFLVITAVTLVFFLIMLDMSIIVTAIPRITSDFHSLPDVGWYGSVFLLANCAVQPLTGKLYTKLSSKLTFLAFLLLFEVGSLLCGAAVSSNMLIIGRAVAGLGGSGLTNGALTIIAAALPMHKRPAMMGVMMSFGQLGIIGGPLIGGVLTQYASWRWCFYINLPIGGFATLLLFKIHIPERLIKVSGEKSTIKTVLSQLDLIGFSLFAPFSIMVLMAVQWGGQKYSWTSSTIIGLFCGGAGALLAFLAWEWHIGEKAMIPFSVLRKRVVWCSCLVTGLFFASLLVFSYYLPIYFQTVKGVSPTMSGVYMLPSVLSQMATSVVSGVLVGKLGYYTPWSMGSAIMVSIAAGLMSTLKPNTSNAKWIGYQILAGLGRGAGLQIPIVAIQNVLQPSQIPIGMALIMFIQTFGGGLFLAFAQTIFSHGLIDGLERFAPSVDAPAVIAAGATAVRNVVSPEQLSGVLEAYNLGVDHCFYLAAACSAATFAASLGMGFGSVKKEKKAAVVKV</sequence>
<comment type="subcellular location">
    <subcellularLocation>
        <location evidence="1">Membrane</location>
        <topology evidence="1">Multi-pass membrane protein</topology>
    </subcellularLocation>
</comment>
<gene>
    <name evidence="9" type="ORF">OIDMADRAFT_138197</name>
</gene>
<feature type="transmembrane region" description="Helical" evidence="7">
    <location>
        <begin position="374"/>
        <end position="394"/>
    </location>
</feature>
<reference evidence="9 10" key="1">
    <citation type="submission" date="2014-04" db="EMBL/GenBank/DDBJ databases">
        <authorList>
            <consortium name="DOE Joint Genome Institute"/>
            <person name="Kuo A."/>
            <person name="Martino E."/>
            <person name="Perotto S."/>
            <person name="Kohler A."/>
            <person name="Nagy L.G."/>
            <person name="Floudas D."/>
            <person name="Copeland A."/>
            <person name="Barry K.W."/>
            <person name="Cichocki N."/>
            <person name="Veneault-Fourrey C."/>
            <person name="LaButti K."/>
            <person name="Lindquist E.A."/>
            <person name="Lipzen A."/>
            <person name="Lundell T."/>
            <person name="Morin E."/>
            <person name="Murat C."/>
            <person name="Sun H."/>
            <person name="Tunlid A."/>
            <person name="Henrissat B."/>
            <person name="Grigoriev I.V."/>
            <person name="Hibbett D.S."/>
            <person name="Martin F."/>
            <person name="Nordberg H.P."/>
            <person name="Cantor M.N."/>
            <person name="Hua S.X."/>
        </authorList>
    </citation>
    <scope>NUCLEOTIDE SEQUENCE [LARGE SCALE GENOMIC DNA]</scope>
    <source>
        <strain evidence="9 10">Zn</strain>
    </source>
</reference>
<evidence type="ECO:0000259" key="8">
    <source>
        <dbReference type="PROSITE" id="PS50850"/>
    </source>
</evidence>
<keyword evidence="3 7" id="KW-0812">Transmembrane</keyword>
<feature type="transmembrane region" description="Helical" evidence="7">
    <location>
        <begin position="464"/>
        <end position="488"/>
    </location>
</feature>
<feature type="transmembrane region" description="Helical" evidence="7">
    <location>
        <begin position="431"/>
        <end position="452"/>
    </location>
</feature>
<dbReference type="InterPro" id="IPR020846">
    <property type="entry name" value="MFS_dom"/>
</dbReference>
<feature type="region of interest" description="Disordered" evidence="6">
    <location>
        <begin position="1"/>
        <end position="57"/>
    </location>
</feature>
<dbReference type="HOGENOM" id="CLU_000960_22_1_1"/>
<feature type="transmembrane region" description="Helical" evidence="7">
    <location>
        <begin position="136"/>
        <end position="156"/>
    </location>
</feature>
<feature type="transmembrane region" description="Helical" evidence="7">
    <location>
        <begin position="401"/>
        <end position="419"/>
    </location>
</feature>
<feature type="transmembrane region" description="Helical" evidence="7">
    <location>
        <begin position="295"/>
        <end position="315"/>
    </location>
</feature>
<comment type="similarity">
    <text evidence="2">Belongs to the major facilitator superfamily. TCR/Tet family.</text>
</comment>
<dbReference type="InterPro" id="IPR011701">
    <property type="entry name" value="MFS"/>
</dbReference>
<keyword evidence="5 7" id="KW-0472">Membrane</keyword>
<feature type="transmembrane region" description="Helical" evidence="7">
    <location>
        <begin position="336"/>
        <end position="362"/>
    </location>
</feature>
<proteinExistence type="inferred from homology"/>
<evidence type="ECO:0000313" key="9">
    <source>
        <dbReference type="EMBL" id="KIM93239.1"/>
    </source>
</evidence>
<evidence type="ECO:0000256" key="6">
    <source>
        <dbReference type="SAM" id="MobiDB-lite"/>
    </source>
</evidence>
<name>A0A0C3GPB8_OIDMZ</name>
<protein>
    <recommendedName>
        <fullName evidence="8">Major facilitator superfamily (MFS) profile domain-containing protein</fullName>
    </recommendedName>
</protein>
<keyword evidence="10" id="KW-1185">Reference proteome</keyword>
<reference evidence="10" key="2">
    <citation type="submission" date="2015-01" db="EMBL/GenBank/DDBJ databases">
        <title>Evolutionary Origins and Diversification of the Mycorrhizal Mutualists.</title>
        <authorList>
            <consortium name="DOE Joint Genome Institute"/>
            <consortium name="Mycorrhizal Genomics Consortium"/>
            <person name="Kohler A."/>
            <person name="Kuo A."/>
            <person name="Nagy L.G."/>
            <person name="Floudas D."/>
            <person name="Copeland A."/>
            <person name="Barry K.W."/>
            <person name="Cichocki N."/>
            <person name="Veneault-Fourrey C."/>
            <person name="LaButti K."/>
            <person name="Lindquist E.A."/>
            <person name="Lipzen A."/>
            <person name="Lundell T."/>
            <person name="Morin E."/>
            <person name="Murat C."/>
            <person name="Riley R."/>
            <person name="Ohm R."/>
            <person name="Sun H."/>
            <person name="Tunlid A."/>
            <person name="Henrissat B."/>
            <person name="Grigoriev I.V."/>
            <person name="Hibbett D.S."/>
            <person name="Martin F."/>
        </authorList>
    </citation>
    <scope>NUCLEOTIDE SEQUENCE [LARGE SCALE GENOMIC DNA]</scope>
    <source>
        <strain evidence="10">Zn</strain>
    </source>
</reference>
<evidence type="ECO:0000256" key="1">
    <source>
        <dbReference type="ARBA" id="ARBA00004141"/>
    </source>
</evidence>
<dbReference type="AlphaFoldDB" id="A0A0C3GPB8"/>
<dbReference type="InParanoid" id="A0A0C3GPB8"/>
<organism evidence="9 10">
    <name type="scientific">Oidiodendron maius (strain Zn)</name>
    <dbReference type="NCBI Taxonomy" id="913774"/>
    <lineage>
        <taxon>Eukaryota</taxon>
        <taxon>Fungi</taxon>
        <taxon>Dikarya</taxon>
        <taxon>Ascomycota</taxon>
        <taxon>Pezizomycotina</taxon>
        <taxon>Leotiomycetes</taxon>
        <taxon>Leotiomycetes incertae sedis</taxon>
        <taxon>Myxotrichaceae</taxon>
        <taxon>Oidiodendron</taxon>
    </lineage>
</organism>
<feature type="domain" description="Major facilitator superfamily (MFS) profile" evidence="8">
    <location>
        <begin position="72"/>
        <end position="525"/>
    </location>
</feature>
<evidence type="ECO:0000256" key="5">
    <source>
        <dbReference type="ARBA" id="ARBA00023136"/>
    </source>
</evidence>
<dbReference type="SUPFAM" id="SSF103473">
    <property type="entry name" value="MFS general substrate transporter"/>
    <property type="match status" value="2"/>
</dbReference>
<dbReference type="InterPro" id="IPR036259">
    <property type="entry name" value="MFS_trans_sf"/>
</dbReference>
<dbReference type="Proteomes" id="UP000054321">
    <property type="component" value="Unassembled WGS sequence"/>
</dbReference>
<feature type="transmembrane region" description="Helical" evidence="7">
    <location>
        <begin position="107"/>
        <end position="124"/>
    </location>
</feature>
<feature type="transmembrane region" description="Helical" evidence="7">
    <location>
        <begin position="227"/>
        <end position="246"/>
    </location>
</feature>
<dbReference type="Pfam" id="PF07690">
    <property type="entry name" value="MFS_1"/>
    <property type="match status" value="1"/>
</dbReference>
<feature type="transmembrane region" description="Helical" evidence="7">
    <location>
        <begin position="199"/>
        <end position="221"/>
    </location>
</feature>
<accession>A0A0C3GPB8</accession>
<evidence type="ECO:0000256" key="7">
    <source>
        <dbReference type="SAM" id="Phobius"/>
    </source>
</evidence>
<evidence type="ECO:0000256" key="3">
    <source>
        <dbReference type="ARBA" id="ARBA00022692"/>
    </source>
</evidence>
<dbReference type="PROSITE" id="PS50850">
    <property type="entry name" value="MFS"/>
    <property type="match status" value="1"/>
</dbReference>
<keyword evidence="4 7" id="KW-1133">Transmembrane helix</keyword>
<dbReference type="PANTHER" id="PTHR23501">
    <property type="entry name" value="MAJOR FACILITATOR SUPERFAMILY"/>
    <property type="match status" value="1"/>
</dbReference>
<feature type="transmembrane region" description="Helical" evidence="7">
    <location>
        <begin position="69"/>
        <end position="95"/>
    </location>
</feature>
<dbReference type="OrthoDB" id="10021397at2759"/>
<evidence type="ECO:0000256" key="4">
    <source>
        <dbReference type="ARBA" id="ARBA00022989"/>
    </source>
</evidence>
<dbReference type="FunFam" id="1.20.1250.20:FF:000196">
    <property type="entry name" value="MFS toxin efflux pump (AflT)"/>
    <property type="match status" value="1"/>
</dbReference>
<feature type="transmembrane region" description="Helical" evidence="7">
    <location>
        <begin position="267"/>
        <end position="289"/>
    </location>
</feature>
<evidence type="ECO:0000313" key="10">
    <source>
        <dbReference type="Proteomes" id="UP000054321"/>
    </source>
</evidence>
<evidence type="ECO:0000256" key="2">
    <source>
        <dbReference type="ARBA" id="ARBA00007520"/>
    </source>
</evidence>
<dbReference type="PANTHER" id="PTHR23501:SF193">
    <property type="entry name" value="MULTIDRUG TRANSPORTER, PUTATIVE (AFU_ORTHOLOGUE AFUA_8G00940)-RELATED"/>
    <property type="match status" value="1"/>
</dbReference>
<dbReference type="GO" id="GO:0005886">
    <property type="term" value="C:plasma membrane"/>
    <property type="evidence" value="ECO:0007669"/>
    <property type="project" value="TreeGrafter"/>
</dbReference>
<dbReference type="CDD" id="cd17502">
    <property type="entry name" value="MFS_Azr1_MDR_like"/>
    <property type="match status" value="1"/>
</dbReference>
<feature type="compositionally biased region" description="Basic and acidic residues" evidence="6">
    <location>
        <begin position="1"/>
        <end position="16"/>
    </location>
</feature>
<dbReference type="EMBL" id="KN832897">
    <property type="protein sequence ID" value="KIM93239.1"/>
    <property type="molecule type" value="Genomic_DNA"/>
</dbReference>
<feature type="transmembrane region" description="Helical" evidence="7">
    <location>
        <begin position="162"/>
        <end position="187"/>
    </location>
</feature>
<feature type="transmembrane region" description="Helical" evidence="7">
    <location>
        <begin position="540"/>
        <end position="562"/>
    </location>
</feature>
<dbReference type="Gene3D" id="1.20.1250.20">
    <property type="entry name" value="MFS general substrate transporter like domains"/>
    <property type="match status" value="2"/>
</dbReference>
<dbReference type="GO" id="GO:0022857">
    <property type="term" value="F:transmembrane transporter activity"/>
    <property type="evidence" value="ECO:0007669"/>
    <property type="project" value="InterPro"/>
</dbReference>